<keyword evidence="2" id="KW-1185">Reference proteome</keyword>
<name>A0A6J8DCN7_MYTCO</name>
<gene>
    <name evidence="1" type="ORF">MCOR_39996</name>
</gene>
<reference evidence="1 2" key="1">
    <citation type="submission" date="2020-06" db="EMBL/GenBank/DDBJ databases">
        <authorList>
            <person name="Li R."/>
            <person name="Bekaert M."/>
        </authorList>
    </citation>
    <scope>NUCLEOTIDE SEQUENCE [LARGE SCALE GENOMIC DNA]</scope>
    <source>
        <strain evidence="2">wild</strain>
    </source>
</reference>
<evidence type="ECO:0000313" key="2">
    <source>
        <dbReference type="Proteomes" id="UP000507470"/>
    </source>
</evidence>
<accession>A0A6J8DCN7</accession>
<dbReference type="EMBL" id="CACVKT020007222">
    <property type="protein sequence ID" value="CAC5406423.1"/>
    <property type="molecule type" value="Genomic_DNA"/>
</dbReference>
<proteinExistence type="predicted"/>
<protein>
    <submittedName>
        <fullName evidence="1">Uncharacterized protein</fullName>
    </submittedName>
</protein>
<sequence length="363" mass="42643">MALYRYLCRNIVGTENHVKTLRLLNTVRDNVVSTKCYATITSGSFGEGLEMRGSDLDVMLEEKSMVVYADDITRLNPDTKYLRMETDDVKPGFTQLLLETNVITTLSEYFEEFNGKHYLSSTLFKHYLLDNQDTHIIHGLCISDKDGLFDYAMSLHYQLSSFNVHIWMDNVEPHTLHTIDVAIALNSKLLFFSNWTTDDAFKIETYEYKRIIHQLVSCDQSSLKYLYAYYISLAFAEYTQNISLNCTRSNKHQYKQYTSCRCGMQQNIHHDAVSGWLMLASFFYKSKQYSNSLRIILYSISKFTPEKLYRFIDLSDIHYQLLKLKSFREKTIVRLWKIMLVDFMTFEKKSQVIPNELQMEVEN</sequence>
<evidence type="ECO:0000313" key="1">
    <source>
        <dbReference type="EMBL" id="CAC5406423.1"/>
    </source>
</evidence>
<dbReference type="Proteomes" id="UP000507470">
    <property type="component" value="Unassembled WGS sequence"/>
</dbReference>
<dbReference type="AlphaFoldDB" id="A0A6J8DCN7"/>
<organism evidence="1 2">
    <name type="scientific">Mytilus coruscus</name>
    <name type="common">Sea mussel</name>
    <dbReference type="NCBI Taxonomy" id="42192"/>
    <lineage>
        <taxon>Eukaryota</taxon>
        <taxon>Metazoa</taxon>
        <taxon>Spiralia</taxon>
        <taxon>Lophotrochozoa</taxon>
        <taxon>Mollusca</taxon>
        <taxon>Bivalvia</taxon>
        <taxon>Autobranchia</taxon>
        <taxon>Pteriomorphia</taxon>
        <taxon>Mytilida</taxon>
        <taxon>Mytiloidea</taxon>
        <taxon>Mytilidae</taxon>
        <taxon>Mytilinae</taxon>
        <taxon>Mytilus</taxon>
    </lineage>
</organism>